<keyword evidence="5" id="KW-1185">Reference proteome</keyword>
<feature type="compositionally biased region" description="Basic and acidic residues" evidence="1">
    <location>
        <begin position="100"/>
        <end position="110"/>
    </location>
</feature>
<evidence type="ECO:0000256" key="1">
    <source>
        <dbReference type="SAM" id="MobiDB-lite"/>
    </source>
</evidence>
<gene>
    <name evidence="2" type="ORF">L3Y34_011108</name>
    <name evidence="3" type="ORF">L5515_016986</name>
</gene>
<protein>
    <submittedName>
        <fullName evidence="3">Uncharacterized protein</fullName>
    </submittedName>
</protein>
<sequence length="110" mass="11833">MTRKRQAPYPEGIPYTTPSFHPIPHPTSLSNIVAAAPVAPAPINPIVAPAPINQGPQLVVPATIWQQIVVNPALTQYLISILEPNQHTEDNGALTNGGLTEKEIKQESPF</sequence>
<organism evidence="3 5">
    <name type="scientific">Caenorhabditis briggsae</name>
    <dbReference type="NCBI Taxonomy" id="6238"/>
    <lineage>
        <taxon>Eukaryota</taxon>
        <taxon>Metazoa</taxon>
        <taxon>Ecdysozoa</taxon>
        <taxon>Nematoda</taxon>
        <taxon>Chromadorea</taxon>
        <taxon>Rhabditida</taxon>
        <taxon>Rhabditina</taxon>
        <taxon>Rhabditomorpha</taxon>
        <taxon>Rhabditoidea</taxon>
        <taxon>Rhabditidae</taxon>
        <taxon>Peloderinae</taxon>
        <taxon>Caenorhabditis</taxon>
    </lineage>
</organism>
<dbReference type="AlphaFoldDB" id="A0AAE9FFW6"/>
<name>A0AAE9FFW6_CAEBR</name>
<feature type="region of interest" description="Disordered" evidence="1">
    <location>
        <begin position="1"/>
        <end position="21"/>
    </location>
</feature>
<evidence type="ECO:0000313" key="3">
    <source>
        <dbReference type="EMBL" id="UMM40306.1"/>
    </source>
</evidence>
<reference evidence="2 4" key="2">
    <citation type="submission" date="2022-05" db="EMBL/GenBank/DDBJ databases">
        <title>Chromosome-level reference genomes for two strains of Caenorhabditis briggsae: an improved platform for comparative genomics.</title>
        <authorList>
            <person name="Stevens L."/>
            <person name="Andersen E.C."/>
        </authorList>
    </citation>
    <scope>NUCLEOTIDE SEQUENCE [LARGE SCALE GENOMIC DNA]</scope>
    <source>
        <strain evidence="2">QX1410_ONT</strain>
        <tissue evidence="2">Whole-organism</tissue>
    </source>
</reference>
<evidence type="ECO:0000313" key="5">
    <source>
        <dbReference type="Proteomes" id="UP000829354"/>
    </source>
</evidence>
<dbReference type="Proteomes" id="UP000829354">
    <property type="component" value="Chromosome X"/>
</dbReference>
<reference evidence="3 5" key="1">
    <citation type="submission" date="2022-04" db="EMBL/GenBank/DDBJ databases">
        <title>Chromosome-level reference genomes for two strains of Caenorhabditis briggsae: an improved platform for comparative genomics.</title>
        <authorList>
            <person name="Stevens L."/>
            <person name="Andersen E."/>
        </authorList>
    </citation>
    <scope>NUCLEOTIDE SEQUENCE [LARGE SCALE GENOMIC DNA]</scope>
    <source>
        <strain evidence="3">VX34</strain>
        <tissue evidence="3">Whole-organism</tissue>
    </source>
</reference>
<feature type="region of interest" description="Disordered" evidence="1">
    <location>
        <begin position="86"/>
        <end position="110"/>
    </location>
</feature>
<dbReference type="Proteomes" id="UP000827892">
    <property type="component" value="Chromosome X"/>
</dbReference>
<dbReference type="EMBL" id="CP090896">
    <property type="protein sequence ID" value="ULT81014.1"/>
    <property type="molecule type" value="Genomic_DNA"/>
</dbReference>
<proteinExistence type="predicted"/>
<accession>A0AAE9FFW6</accession>
<dbReference type="EMBL" id="CP092625">
    <property type="protein sequence ID" value="UMM40306.1"/>
    <property type="molecule type" value="Genomic_DNA"/>
</dbReference>
<evidence type="ECO:0000313" key="4">
    <source>
        <dbReference type="Proteomes" id="UP000827892"/>
    </source>
</evidence>
<evidence type="ECO:0000313" key="2">
    <source>
        <dbReference type="EMBL" id="ULT81014.1"/>
    </source>
</evidence>